<evidence type="ECO:0000256" key="1">
    <source>
        <dbReference type="SAM" id="MobiDB-lite"/>
    </source>
</evidence>
<dbReference type="Pfam" id="PF07833">
    <property type="entry name" value="Cu_amine_oxidN1"/>
    <property type="match status" value="1"/>
</dbReference>
<organism evidence="3 4">
    <name type="scientific">Xylanibacillus composti</name>
    <dbReference type="NCBI Taxonomy" id="1572762"/>
    <lineage>
        <taxon>Bacteria</taxon>
        <taxon>Bacillati</taxon>
        <taxon>Bacillota</taxon>
        <taxon>Bacilli</taxon>
        <taxon>Bacillales</taxon>
        <taxon>Paenibacillaceae</taxon>
        <taxon>Xylanibacillus</taxon>
    </lineage>
</organism>
<dbReference type="EMBL" id="BOVK01000004">
    <property type="protein sequence ID" value="GIQ67485.1"/>
    <property type="molecule type" value="Genomic_DNA"/>
</dbReference>
<accession>A0A8J4M044</accession>
<dbReference type="InterPro" id="IPR036582">
    <property type="entry name" value="Mao_N_sf"/>
</dbReference>
<dbReference type="AlphaFoldDB" id="A0A8J4M044"/>
<reference evidence="3" key="1">
    <citation type="submission" date="2021-04" db="EMBL/GenBank/DDBJ databases">
        <title>Draft genome sequence of Xylanibacillus composti strain K13.</title>
        <authorList>
            <person name="Uke A."/>
            <person name="Chhe C."/>
            <person name="Baramee S."/>
            <person name="Kosugi A."/>
        </authorList>
    </citation>
    <scope>NUCLEOTIDE SEQUENCE</scope>
    <source>
        <strain evidence="3">K13</strain>
    </source>
</reference>
<dbReference type="InterPro" id="IPR012854">
    <property type="entry name" value="Cu_amine_oxidase-like_N"/>
</dbReference>
<dbReference type="Gene3D" id="3.30.457.10">
    <property type="entry name" value="Copper amine oxidase-like, N-terminal domain"/>
    <property type="match status" value="1"/>
</dbReference>
<gene>
    <name evidence="3" type="ORF">XYCOK13_03090</name>
</gene>
<dbReference type="RefSeq" id="WP_213410082.1">
    <property type="nucleotide sequence ID" value="NZ_BOVK01000004.1"/>
</dbReference>
<dbReference type="Proteomes" id="UP000677918">
    <property type="component" value="Unassembled WGS sequence"/>
</dbReference>
<dbReference type="InterPro" id="IPR035940">
    <property type="entry name" value="CAP_sf"/>
</dbReference>
<evidence type="ECO:0000313" key="3">
    <source>
        <dbReference type="EMBL" id="GIQ67485.1"/>
    </source>
</evidence>
<feature type="domain" description="Copper amine oxidase-like N-terminal" evidence="2">
    <location>
        <begin position="59"/>
        <end position="165"/>
    </location>
</feature>
<dbReference type="SUPFAM" id="SSF55383">
    <property type="entry name" value="Copper amine oxidase, domain N"/>
    <property type="match status" value="1"/>
</dbReference>
<proteinExistence type="predicted"/>
<name>A0A8J4M044_9BACL</name>
<feature type="region of interest" description="Disordered" evidence="1">
    <location>
        <begin position="177"/>
        <end position="200"/>
    </location>
</feature>
<feature type="compositionally biased region" description="Low complexity" evidence="1">
    <location>
        <begin position="181"/>
        <end position="190"/>
    </location>
</feature>
<evidence type="ECO:0000313" key="4">
    <source>
        <dbReference type="Proteomes" id="UP000677918"/>
    </source>
</evidence>
<comment type="caution">
    <text evidence="3">The sequence shown here is derived from an EMBL/GenBank/DDBJ whole genome shotgun (WGS) entry which is preliminary data.</text>
</comment>
<sequence length="543" mass="60803">MSRCRKKGQGEGMGGLGKSTRLRRWIHRGWMMVMLVSLSVMLASAPWTTEAADKARIIVNGEHLQVQVDPVYANDRLLVPMRPIFEALSAEVDWNERTKVVTARKGERRLALGIGMEYALIDAQTVDLETPARLVNQATMVPLRFVSEALGAEVMWNAESKTAIINELGHDDKYSWSQPTGEAAPPEGGPFDWQTDASKTRPAVSIPDDWKTIDDIRARWQELTPTYEGVPYVIQPDTSAPYGLGQLREEFIADGVAMTNFVRYLADLPDNVKADPGLNEEAQYGAVLLAAHGQLSHEPEPRPSQMTQDFYNRGFAAAKSSNLAQYYSRYSGSLAEVSTGLEGERLSPAVSVKEYMRDEDVYNMAQVGHRRWILEPSLQATGFGYADHWGEDAGKAFHNQFSVMRVIQEERRAADIAYDYVTWPGKGYFPIEFFPGNDPWSVSLNPDKYAKPDESRVKVTLKRLSDGKVWRLDRQDTVVSENGEFFRVNNEGYGIPYCIIFRPSGITAFAPGEALEVEITGLQDRQGQEAVIDFPVVFFALEP</sequence>
<dbReference type="CDD" id="cd05379">
    <property type="entry name" value="CAP_bacterial"/>
    <property type="match status" value="1"/>
</dbReference>
<keyword evidence="4" id="KW-1185">Reference proteome</keyword>
<evidence type="ECO:0000259" key="2">
    <source>
        <dbReference type="Pfam" id="PF07833"/>
    </source>
</evidence>
<protein>
    <recommendedName>
        <fullName evidence="2">Copper amine oxidase-like N-terminal domain-containing protein</fullName>
    </recommendedName>
</protein>
<dbReference type="Gene3D" id="3.40.33.10">
    <property type="entry name" value="CAP"/>
    <property type="match status" value="1"/>
</dbReference>